<dbReference type="EMBL" id="JAOB01000052">
    <property type="protein sequence ID" value="EUA32757.1"/>
    <property type="molecule type" value="Genomic_DNA"/>
</dbReference>
<reference evidence="3" key="1">
    <citation type="submission" date="2014-01" db="EMBL/GenBank/DDBJ databases">
        <authorList>
            <person name="Brown-Elliot B."/>
            <person name="Wallace R."/>
            <person name="Lenaerts A."/>
            <person name="Ordway D."/>
            <person name="DeGroote M.A."/>
            <person name="Parker T."/>
            <person name="Sizemore C."/>
            <person name="Tallon L.J."/>
            <person name="Sadzewicz L.K."/>
            <person name="Sengamalay N."/>
            <person name="Fraser C.M."/>
            <person name="Hine E."/>
            <person name="Shefchek K.A."/>
            <person name="Das S.P."/>
            <person name="Tettelin H."/>
        </authorList>
    </citation>
    <scope>NUCLEOTIDE SEQUENCE [LARGE SCALE GENOMIC DNA]</scope>
    <source>
        <strain evidence="3">4042</strain>
    </source>
</reference>
<gene>
    <name evidence="3" type="ORF">I553_2356</name>
</gene>
<accession>X8ALK2</accession>
<proteinExistence type="inferred from homology"/>
<dbReference type="Gene3D" id="3.40.50.720">
    <property type="entry name" value="NAD(P)-binding Rossmann-like Domain"/>
    <property type="match status" value="1"/>
</dbReference>
<name>X8ALK2_MYCXE</name>
<dbReference type="InterPro" id="IPR036291">
    <property type="entry name" value="NAD(P)-bd_dom_sf"/>
</dbReference>
<dbReference type="PATRIC" id="fig|1299334.3.peg.5574"/>
<dbReference type="SUPFAM" id="SSF51735">
    <property type="entry name" value="NAD(P)-binding Rossmann-fold domains"/>
    <property type="match status" value="1"/>
</dbReference>
<keyword evidence="2" id="KW-0560">Oxidoreductase</keyword>
<dbReference type="AlphaFoldDB" id="X8ALK2"/>
<evidence type="ECO:0000256" key="2">
    <source>
        <dbReference type="ARBA" id="ARBA00023002"/>
    </source>
</evidence>
<evidence type="ECO:0000313" key="3">
    <source>
        <dbReference type="EMBL" id="EUA32757.1"/>
    </source>
</evidence>
<dbReference type="GO" id="GO:0016491">
    <property type="term" value="F:oxidoreductase activity"/>
    <property type="evidence" value="ECO:0007669"/>
    <property type="project" value="UniProtKB-KW"/>
</dbReference>
<comment type="caution">
    <text evidence="3">The sequence shown here is derived from an EMBL/GenBank/DDBJ whole genome shotgun (WGS) entry which is preliminary data.</text>
</comment>
<comment type="similarity">
    <text evidence="1">Belongs to the short-chain dehydrogenases/reductases (SDR) family.</text>
</comment>
<dbReference type="Pfam" id="PF00106">
    <property type="entry name" value="adh_short"/>
    <property type="match status" value="1"/>
</dbReference>
<sequence length="61" mass="5857">MSFTGKQAIVTGAGSGIGAALCRALVAAGAEVVCTDIDAAAAARTADNATGPEPPARPRST</sequence>
<dbReference type="PANTHER" id="PTHR43669">
    <property type="entry name" value="5-KETO-D-GLUCONATE 5-REDUCTASE"/>
    <property type="match status" value="1"/>
</dbReference>
<organism evidence="3">
    <name type="scientific">Mycobacterium xenopi 4042</name>
    <dbReference type="NCBI Taxonomy" id="1299334"/>
    <lineage>
        <taxon>Bacteria</taxon>
        <taxon>Bacillati</taxon>
        <taxon>Actinomycetota</taxon>
        <taxon>Actinomycetes</taxon>
        <taxon>Mycobacteriales</taxon>
        <taxon>Mycobacteriaceae</taxon>
        <taxon>Mycobacterium</taxon>
    </lineage>
</organism>
<dbReference type="PANTHER" id="PTHR43669:SF14">
    <property type="entry name" value="OXIDOREDUCTASE"/>
    <property type="match status" value="1"/>
</dbReference>
<protein>
    <submittedName>
        <fullName evidence="3">Short chain dehydrogenase family protein</fullName>
    </submittedName>
</protein>
<evidence type="ECO:0000256" key="1">
    <source>
        <dbReference type="ARBA" id="ARBA00006484"/>
    </source>
</evidence>
<dbReference type="InterPro" id="IPR002347">
    <property type="entry name" value="SDR_fam"/>
</dbReference>